<dbReference type="EMBL" id="JABFUD020000001">
    <property type="protein sequence ID" value="KAI5084406.1"/>
    <property type="molecule type" value="Genomic_DNA"/>
</dbReference>
<protein>
    <submittedName>
        <fullName evidence="1">Uncharacterized protein</fullName>
    </submittedName>
</protein>
<comment type="caution">
    <text evidence="1">The sequence shown here is derived from an EMBL/GenBank/DDBJ whole genome shotgun (WGS) entry which is preliminary data.</text>
</comment>
<accession>A0A9D4VD94</accession>
<dbReference type="Proteomes" id="UP000886520">
    <property type="component" value="Chromosome 1"/>
</dbReference>
<evidence type="ECO:0000313" key="1">
    <source>
        <dbReference type="EMBL" id="KAI5084406.1"/>
    </source>
</evidence>
<reference evidence="1" key="1">
    <citation type="submission" date="2021-01" db="EMBL/GenBank/DDBJ databases">
        <title>Adiantum capillus-veneris genome.</title>
        <authorList>
            <person name="Fang Y."/>
            <person name="Liao Q."/>
        </authorList>
    </citation>
    <scope>NUCLEOTIDE SEQUENCE</scope>
    <source>
        <strain evidence="1">H3</strain>
        <tissue evidence="1">Leaf</tissue>
    </source>
</reference>
<sequence length="110" mass="12568">MEQPTPRGRALTRGAADTMCEVVVTTRSKGISCKRGKLSKVPTPIEWKLLYDVQRSKEIHSRMDQERQRLSADDLAKEEEKVINDLAHKYGDRVGKVYMLNIVDPRLGEE</sequence>
<proteinExistence type="predicted"/>
<organism evidence="1 2">
    <name type="scientific">Adiantum capillus-veneris</name>
    <name type="common">Maidenhair fern</name>
    <dbReference type="NCBI Taxonomy" id="13818"/>
    <lineage>
        <taxon>Eukaryota</taxon>
        <taxon>Viridiplantae</taxon>
        <taxon>Streptophyta</taxon>
        <taxon>Embryophyta</taxon>
        <taxon>Tracheophyta</taxon>
        <taxon>Polypodiopsida</taxon>
        <taxon>Polypodiidae</taxon>
        <taxon>Polypodiales</taxon>
        <taxon>Pteridineae</taxon>
        <taxon>Pteridaceae</taxon>
        <taxon>Vittarioideae</taxon>
        <taxon>Adiantum</taxon>
    </lineage>
</organism>
<name>A0A9D4VD94_ADICA</name>
<dbReference type="AlphaFoldDB" id="A0A9D4VD94"/>
<evidence type="ECO:0000313" key="2">
    <source>
        <dbReference type="Proteomes" id="UP000886520"/>
    </source>
</evidence>
<gene>
    <name evidence="1" type="ORF">GOP47_0000575</name>
</gene>
<keyword evidence="2" id="KW-1185">Reference proteome</keyword>